<dbReference type="AlphaFoldDB" id="A0A3D9SEP0"/>
<evidence type="ECO:0008006" key="3">
    <source>
        <dbReference type="Google" id="ProtNLM"/>
    </source>
</evidence>
<dbReference type="Proteomes" id="UP000256304">
    <property type="component" value="Unassembled WGS sequence"/>
</dbReference>
<sequence length="95" mass="11206">MEEEKYPENYFEHYIACFSSTHQTLNQAGFENLAKLYIEIEGSDEFSELINEIELIKENDDWAYFEERARDFEIQGLTVVKLKEMAEVAIKIGME</sequence>
<protein>
    <recommendedName>
        <fullName evidence="3">CdiI immunity protein domain-containing protein</fullName>
    </recommendedName>
</protein>
<comment type="caution">
    <text evidence="1">The sequence shown here is derived from an EMBL/GenBank/DDBJ whole genome shotgun (WGS) entry which is preliminary data.</text>
</comment>
<organism evidence="1 2">
    <name type="scientific">Paenibacillus taihuensis</name>
    <dbReference type="NCBI Taxonomy" id="1156355"/>
    <lineage>
        <taxon>Bacteria</taxon>
        <taxon>Bacillati</taxon>
        <taxon>Bacillota</taxon>
        <taxon>Bacilli</taxon>
        <taxon>Bacillales</taxon>
        <taxon>Paenibacillaceae</taxon>
        <taxon>Paenibacillus</taxon>
    </lineage>
</organism>
<keyword evidence="2" id="KW-1185">Reference proteome</keyword>
<dbReference type="OrthoDB" id="2621139at2"/>
<dbReference type="EMBL" id="QTTN01000002">
    <property type="protein sequence ID" value="REE93057.1"/>
    <property type="molecule type" value="Genomic_DNA"/>
</dbReference>
<evidence type="ECO:0000313" key="2">
    <source>
        <dbReference type="Proteomes" id="UP000256304"/>
    </source>
</evidence>
<gene>
    <name evidence="1" type="ORF">A8990_102143</name>
</gene>
<evidence type="ECO:0000313" key="1">
    <source>
        <dbReference type="EMBL" id="REE93057.1"/>
    </source>
</evidence>
<name>A0A3D9SEP0_9BACL</name>
<proteinExistence type="predicted"/>
<accession>A0A3D9SEP0</accession>
<dbReference type="RefSeq" id="WP_116187513.1">
    <property type="nucleotide sequence ID" value="NZ_QTTN01000002.1"/>
</dbReference>
<reference evidence="1 2" key="1">
    <citation type="submission" date="2018-08" db="EMBL/GenBank/DDBJ databases">
        <title>Genomic Encyclopedia of Type Strains, Phase III (KMG-III): the genomes of soil and plant-associated and newly described type strains.</title>
        <authorList>
            <person name="Whitman W."/>
        </authorList>
    </citation>
    <scope>NUCLEOTIDE SEQUENCE [LARGE SCALE GENOMIC DNA]</scope>
    <source>
        <strain evidence="1 2">CGMCC 1.10966</strain>
    </source>
</reference>